<dbReference type="RefSeq" id="WP_194096741.1">
    <property type="nucleotide sequence ID" value="NZ_JADFTZ010000005.1"/>
</dbReference>
<sequence>MKKIILFLFSLQVFSQEIENKDEILSIQDIYLSQCFEELQIIDELNKYPAFENQRFCNLEHTMYLLEYKEEFVRKEAIKRLKEIANLFYLENKYIVLTHGMDSFYISEKENLNLNDDDGKIYISLGECVIPNSMNEAKHIFNDEMKKLFTSKK</sequence>
<evidence type="ECO:0000313" key="2">
    <source>
        <dbReference type="Proteomes" id="UP000656274"/>
    </source>
</evidence>
<gene>
    <name evidence="1" type="ORF">IM755_10940</name>
</gene>
<dbReference type="Proteomes" id="UP000656274">
    <property type="component" value="Unassembled WGS sequence"/>
</dbReference>
<comment type="caution">
    <text evidence="1">The sequence shown here is derived from an EMBL/GenBank/DDBJ whole genome shotgun (WGS) entry which is preliminary data.</text>
</comment>
<accession>A0ABR9WUA4</accession>
<dbReference type="EMBL" id="JADFTZ010000005">
    <property type="protein sequence ID" value="MBE9577227.1"/>
    <property type="molecule type" value="Genomic_DNA"/>
</dbReference>
<proteinExistence type="predicted"/>
<evidence type="ECO:0000313" key="1">
    <source>
        <dbReference type="EMBL" id="MBE9577227.1"/>
    </source>
</evidence>
<name>A0ABR9WUA4_9FLAO</name>
<reference evidence="1 2" key="1">
    <citation type="submission" date="2020-10" db="EMBL/GenBank/DDBJ databases">
        <title>The genome sequence of Flavobacterium aquaticum 1Y8A.</title>
        <authorList>
            <person name="Liu Y."/>
        </authorList>
    </citation>
    <scope>NUCLEOTIDE SEQUENCE [LARGE SCALE GENOMIC DNA]</scope>
    <source>
        <strain evidence="1 2">1Y8A</strain>
    </source>
</reference>
<keyword evidence="2" id="KW-1185">Reference proteome</keyword>
<organism evidence="1 2">
    <name type="scientific">Flavobacterium proteolyticum</name>
    <dbReference type="NCBI Taxonomy" id="2911683"/>
    <lineage>
        <taxon>Bacteria</taxon>
        <taxon>Pseudomonadati</taxon>
        <taxon>Bacteroidota</taxon>
        <taxon>Flavobacteriia</taxon>
        <taxon>Flavobacteriales</taxon>
        <taxon>Flavobacteriaceae</taxon>
        <taxon>Flavobacterium</taxon>
    </lineage>
</organism>
<protein>
    <submittedName>
        <fullName evidence="1">Uncharacterized protein</fullName>
    </submittedName>
</protein>